<organism evidence="9 10">
    <name type="scientific">Spodoptera littoralis</name>
    <name type="common">Egyptian cotton leafworm</name>
    <dbReference type="NCBI Taxonomy" id="7109"/>
    <lineage>
        <taxon>Eukaryota</taxon>
        <taxon>Metazoa</taxon>
        <taxon>Ecdysozoa</taxon>
        <taxon>Arthropoda</taxon>
        <taxon>Hexapoda</taxon>
        <taxon>Insecta</taxon>
        <taxon>Pterygota</taxon>
        <taxon>Neoptera</taxon>
        <taxon>Endopterygota</taxon>
        <taxon>Lepidoptera</taxon>
        <taxon>Glossata</taxon>
        <taxon>Ditrysia</taxon>
        <taxon>Noctuoidea</taxon>
        <taxon>Noctuidae</taxon>
        <taxon>Amphipyrinae</taxon>
        <taxon>Spodoptera</taxon>
    </lineage>
</organism>
<comment type="subunit">
    <text evidence="7">Component of the mitochondrial contact site and cristae organizing system (MICOS) complex.</text>
</comment>
<protein>
    <recommendedName>
        <fullName evidence="7">MICOS complex subunit MIC60</fullName>
    </recommendedName>
    <alternativeName>
        <fullName evidence="7">Mitofilin</fullName>
    </alternativeName>
</protein>
<dbReference type="PANTHER" id="PTHR15415">
    <property type="entry name" value="MITOFILIN"/>
    <property type="match status" value="1"/>
</dbReference>
<keyword evidence="2 7" id="KW-0812">Transmembrane</keyword>
<dbReference type="InterPro" id="IPR019133">
    <property type="entry name" value="MIC60"/>
</dbReference>
<evidence type="ECO:0000256" key="6">
    <source>
        <dbReference type="ARBA" id="ARBA00023136"/>
    </source>
</evidence>
<evidence type="ECO:0000256" key="1">
    <source>
        <dbReference type="ARBA" id="ARBA00010877"/>
    </source>
</evidence>
<comment type="function">
    <text evidence="7">Component of the MICOS complex, a large protein complex of the mitochondrial inner membrane that plays crucial roles in the maintenance of crista junctions, inner membrane architecture, and formation of contact sites to the outer membrane.</text>
</comment>
<dbReference type="AlphaFoldDB" id="A0A9P0N3X4"/>
<name>A0A9P0N3X4_SPOLI</name>
<keyword evidence="8" id="KW-0175">Coiled coil</keyword>
<keyword evidence="10" id="KW-1185">Reference proteome</keyword>
<dbReference type="Pfam" id="PF09731">
    <property type="entry name" value="Mitofilin"/>
    <property type="match status" value="1"/>
</dbReference>
<evidence type="ECO:0000256" key="7">
    <source>
        <dbReference type="RuleBase" id="RU363000"/>
    </source>
</evidence>
<feature type="coiled-coil region" evidence="8">
    <location>
        <begin position="461"/>
        <end position="492"/>
    </location>
</feature>
<proteinExistence type="inferred from homology"/>
<reference evidence="9" key="1">
    <citation type="submission" date="2022-02" db="EMBL/GenBank/DDBJ databases">
        <authorList>
            <person name="King R."/>
        </authorList>
    </citation>
    <scope>NUCLEOTIDE SEQUENCE</scope>
</reference>
<keyword evidence="6" id="KW-0472">Membrane</keyword>
<evidence type="ECO:0000256" key="8">
    <source>
        <dbReference type="SAM" id="Coils"/>
    </source>
</evidence>
<evidence type="ECO:0000256" key="2">
    <source>
        <dbReference type="ARBA" id="ARBA00022692"/>
    </source>
</evidence>
<dbReference type="EMBL" id="LR824554">
    <property type="protein sequence ID" value="CAH1641533.1"/>
    <property type="molecule type" value="Genomic_DNA"/>
</dbReference>
<dbReference type="PANTHER" id="PTHR15415:SF7">
    <property type="entry name" value="MICOS COMPLEX SUBUNIT MIC60"/>
    <property type="match status" value="1"/>
</dbReference>
<dbReference type="GO" id="GO:0061617">
    <property type="term" value="C:MICOS complex"/>
    <property type="evidence" value="ECO:0007669"/>
    <property type="project" value="TreeGrafter"/>
</dbReference>
<dbReference type="Proteomes" id="UP001153321">
    <property type="component" value="Chromosome 23"/>
</dbReference>
<comment type="similarity">
    <text evidence="1 7">Belongs to the MICOS complex subunit Mic60 family.</text>
</comment>
<comment type="subcellular location">
    <subcellularLocation>
        <location evidence="7">Mitochondrion inner membrane</location>
        <topology evidence="7">Single-pass membrane protein</topology>
    </subcellularLocation>
</comment>
<evidence type="ECO:0000313" key="9">
    <source>
        <dbReference type="EMBL" id="CAH1641533.1"/>
    </source>
</evidence>
<evidence type="ECO:0000256" key="5">
    <source>
        <dbReference type="ARBA" id="ARBA00023128"/>
    </source>
</evidence>
<keyword evidence="5 7" id="KW-0496">Mitochondrion</keyword>
<accession>A0A9P0N3X4</accession>
<keyword evidence="3 7" id="KW-0999">Mitochondrion inner membrane</keyword>
<gene>
    <name evidence="9" type="ORF">SPLIT_LOCUS6889</name>
</gene>
<dbReference type="GO" id="GO:0042407">
    <property type="term" value="P:cristae formation"/>
    <property type="evidence" value="ECO:0007669"/>
    <property type="project" value="TreeGrafter"/>
</dbReference>
<evidence type="ECO:0000256" key="4">
    <source>
        <dbReference type="ARBA" id="ARBA00022989"/>
    </source>
</evidence>
<sequence>MFRVTSCLTVARTLFYRRYPVDFRVATITRFPTKYKYNKSFKERETCPVPPPPPPPPPKDDSLFWGTIALLFLAGGFVVYAKGSPEVRDWLTINAPWFDDLIAILYQENMTYGEFAVTCVDGTKRFLERLAGTNKPKKCSLDGGEVLNYDVPEECKECVKDPDDTEVCVPEPPPVITRNICEIERCMVDLGEAVINNYNTAKEACACYNSLIENTMTTFTFKGMKDLRPAMEERIELVNNSLHNASCAIARLDEMVKYLDCGVLASKDQIKNSKLLARDYHEKFKAAFMAYQWENDRSIALDAQWQLVEQSVEKYTWENEAIFPELKYIQAKPTISGDMDILLYNTYRYIQQLTEQVKDTTEGMTERINRAMETLSQEPEKVKAREANVQTVVKSMKADVDKDFKSREDQQKAENDKYLKDSLTKQTQRHDESLAKRLAQLEADINSKFQGMVADKVAAEKKIFKAELDAMAQQLKLVEDKLEARLKAEREARRSQELWSAGASLLAATKKGEPYVRVDKELKAIEKASGDGDKLVTTVLKSIPKSVREVGIVPESVLREGFNVMEKTARSVALVEAEGASMPVYMLSWLQGLMLFMRISGIPQAEFDQPPEEPNDQLDTFDLLQRARFWLDHGNLAAAVRHVDSLKGASRAAAEKWFEAARAHLEVRQAAEAVLAHAAAMALQYI</sequence>
<evidence type="ECO:0000313" key="10">
    <source>
        <dbReference type="Proteomes" id="UP001153321"/>
    </source>
</evidence>
<evidence type="ECO:0000256" key="3">
    <source>
        <dbReference type="ARBA" id="ARBA00022792"/>
    </source>
</evidence>
<keyword evidence="4" id="KW-1133">Transmembrane helix</keyword>